<dbReference type="KEGG" id="abas:ACPOL_1889"/>
<dbReference type="SUPFAM" id="SSF51445">
    <property type="entry name" value="(Trans)glycosidases"/>
    <property type="match status" value="1"/>
</dbReference>
<dbReference type="Gene3D" id="3.20.20.80">
    <property type="entry name" value="Glycosidases"/>
    <property type="match status" value="1"/>
</dbReference>
<name>A0A2Z5FWH0_9BACT</name>
<protein>
    <submittedName>
        <fullName evidence="1">dTDP-4-dehydrorhamnose reductase</fullName>
    </submittedName>
</protein>
<dbReference type="EMBL" id="CP030840">
    <property type="protein sequence ID" value="AXC11229.1"/>
    <property type="molecule type" value="Genomic_DNA"/>
</dbReference>
<keyword evidence="2" id="KW-1185">Reference proteome</keyword>
<dbReference type="RefSeq" id="WP_114206705.1">
    <property type="nucleotide sequence ID" value="NZ_CP030840.1"/>
</dbReference>
<proteinExistence type="predicted"/>
<evidence type="ECO:0000313" key="2">
    <source>
        <dbReference type="Proteomes" id="UP000253606"/>
    </source>
</evidence>
<organism evidence="1 2">
    <name type="scientific">Acidisarcina polymorpha</name>
    <dbReference type="NCBI Taxonomy" id="2211140"/>
    <lineage>
        <taxon>Bacteria</taxon>
        <taxon>Pseudomonadati</taxon>
        <taxon>Acidobacteriota</taxon>
        <taxon>Terriglobia</taxon>
        <taxon>Terriglobales</taxon>
        <taxon>Acidobacteriaceae</taxon>
        <taxon>Acidisarcina</taxon>
    </lineage>
</organism>
<accession>A0A2Z5FWH0</accession>
<dbReference type="Proteomes" id="UP000253606">
    <property type="component" value="Chromosome"/>
</dbReference>
<evidence type="ECO:0000313" key="1">
    <source>
        <dbReference type="EMBL" id="AXC11229.1"/>
    </source>
</evidence>
<gene>
    <name evidence="1" type="ORF">ACPOL_1889</name>
</gene>
<dbReference type="OrthoDB" id="108629at2"/>
<dbReference type="InterPro" id="IPR017853">
    <property type="entry name" value="GH"/>
</dbReference>
<reference evidence="1 2" key="1">
    <citation type="journal article" date="2018" name="Front. Microbiol.">
        <title>Hydrolytic Capabilities as a Key to Environmental Success: Chitinolytic and Cellulolytic Acidobacteria From Acidic Sub-arctic Soils and Boreal Peatlands.</title>
        <authorList>
            <person name="Belova S.E."/>
            <person name="Ravin N.V."/>
            <person name="Pankratov T.A."/>
            <person name="Rakitin A.L."/>
            <person name="Ivanova A.A."/>
            <person name="Beletsky A.V."/>
            <person name="Mardanov A.V."/>
            <person name="Sinninghe Damste J.S."/>
            <person name="Dedysh S.N."/>
        </authorList>
    </citation>
    <scope>NUCLEOTIDE SEQUENCE [LARGE SCALE GENOMIC DNA]</scope>
    <source>
        <strain evidence="1 2">SBC82</strain>
    </source>
</reference>
<sequence>MIQIKQPALQIWGGVEYTCNRVRDRYFDQLALSGHGERLDDFDLIAGLGIQVLRHGLLWEHHHRDQSWKKADVCIDRMTQVGISPIIGLVHHGSGPPYTSLVDDSLPERLAAYAGAVAARYPFIERYTPVNEPHTTARFSCMYGIWYPHHMDRTSYLRALLRQVKGTVLSMEAVRKVRSDALLIQTEDIGRICSTPELSSLSDLLNQRRWLPFDLLCGRVERDHPMFDYLLENGIDEAEVLWFRDNPCIPDVIGVNYYLTSDRYLDHRVELFPEDRMSAEGNFVDIEAVRVWPDGIVGFDELLLEAWERFHLPVAITEVHLGGEVEEQIRWAAEAWSAAQYARHKGASCVAITFWAMLGSYFWDALVTRNNGHYQPGVFDVRGGSPSPTELADLVRQLSRGDEPRHSYLHHPGWWRSPNRISFKLQEELAHAR</sequence>
<dbReference type="AlphaFoldDB" id="A0A2Z5FWH0"/>